<name>A0A3S2VBX0_9ACTN</name>
<evidence type="ECO:0000313" key="1">
    <source>
        <dbReference type="EMBL" id="RVU20811.1"/>
    </source>
</evidence>
<proteinExistence type="predicted"/>
<reference evidence="1 2" key="1">
    <citation type="submission" date="2019-01" db="EMBL/GenBank/DDBJ databases">
        <title>Genome sequences of Streptomyces and Rhizobium isolates collected from root and soil.</title>
        <authorList>
            <person name="Chhettri S."/>
            <person name="Sevigny J.L."/>
            <person name="Sen A."/>
            <person name="Ennis N."/>
            <person name="Tisa L."/>
        </authorList>
    </citation>
    <scope>NUCLEOTIDE SEQUENCE [LARGE SCALE GENOMIC DNA]</scope>
    <source>
        <strain evidence="1 2">San01</strain>
    </source>
</reference>
<dbReference type="OrthoDB" id="4260134at2"/>
<keyword evidence="2" id="KW-1185">Reference proteome</keyword>
<dbReference type="Proteomes" id="UP000283128">
    <property type="component" value="Unassembled WGS sequence"/>
</dbReference>
<organism evidence="1 2">
    <name type="scientific">Streptomyces antnestii</name>
    <dbReference type="NCBI Taxonomy" id="2494256"/>
    <lineage>
        <taxon>Bacteria</taxon>
        <taxon>Bacillati</taxon>
        <taxon>Actinomycetota</taxon>
        <taxon>Actinomycetes</taxon>
        <taxon>Kitasatosporales</taxon>
        <taxon>Streptomycetaceae</taxon>
        <taxon>Streptomyces</taxon>
    </lineage>
</organism>
<gene>
    <name evidence="1" type="ORF">EOT10_25990</name>
</gene>
<sequence length="59" mass="7035">MSFHDTVARWFPRSCQPCALQRIYPAQLDHTRNCEQCTDDPTVCTHGTWLRLVMRQTRR</sequence>
<evidence type="ECO:0000313" key="2">
    <source>
        <dbReference type="Proteomes" id="UP000283128"/>
    </source>
</evidence>
<protein>
    <submittedName>
        <fullName evidence="1">Uncharacterized protein</fullName>
    </submittedName>
</protein>
<accession>A0A3S2VBX0</accession>
<dbReference type="EMBL" id="RZYA01000014">
    <property type="protein sequence ID" value="RVU20811.1"/>
    <property type="molecule type" value="Genomic_DNA"/>
</dbReference>
<comment type="caution">
    <text evidence="1">The sequence shown here is derived from an EMBL/GenBank/DDBJ whole genome shotgun (WGS) entry which is preliminary data.</text>
</comment>
<dbReference type="AlphaFoldDB" id="A0A3S2VBX0"/>